<dbReference type="PANTHER" id="PTHR34388:SF1">
    <property type="entry name" value="DNA POLYMERASE III SUBUNIT DELTA"/>
    <property type="match status" value="1"/>
</dbReference>
<gene>
    <name evidence="11" type="primary">holA</name>
    <name evidence="11" type="ORF">C7H19_07765</name>
</gene>
<evidence type="ECO:0000313" key="11">
    <source>
        <dbReference type="EMBL" id="PSF37871.1"/>
    </source>
</evidence>
<keyword evidence="5" id="KW-0235">DNA replication</keyword>
<dbReference type="SUPFAM" id="SSF52540">
    <property type="entry name" value="P-loop containing nucleoside triphosphate hydrolases"/>
    <property type="match status" value="1"/>
</dbReference>
<evidence type="ECO:0000256" key="4">
    <source>
        <dbReference type="ARBA" id="ARBA00022695"/>
    </source>
</evidence>
<evidence type="ECO:0000256" key="5">
    <source>
        <dbReference type="ARBA" id="ARBA00022705"/>
    </source>
</evidence>
<feature type="domain" description="DNA polymerase III delta subunit-like C-terminal" evidence="10">
    <location>
        <begin position="201"/>
        <end position="308"/>
    </location>
</feature>
<reference evidence="11 12" key="2">
    <citation type="submission" date="2018-03" db="EMBL/GenBank/DDBJ databases">
        <authorList>
            <person name="Keele B.F."/>
        </authorList>
    </citation>
    <scope>NUCLEOTIDE SEQUENCE [LARGE SCALE GENOMIC DNA]</scope>
    <source>
        <strain evidence="11 12">CCALA 016</strain>
    </source>
</reference>
<name>A0A2T1LZN1_9CHRO</name>
<dbReference type="EC" id="2.7.7.7" evidence="1"/>
<dbReference type="GO" id="GO:0003677">
    <property type="term" value="F:DNA binding"/>
    <property type="evidence" value="ECO:0007669"/>
    <property type="project" value="InterPro"/>
</dbReference>
<evidence type="ECO:0000256" key="6">
    <source>
        <dbReference type="ARBA" id="ARBA00022932"/>
    </source>
</evidence>
<dbReference type="Pfam" id="PF06144">
    <property type="entry name" value="DNA_pol3_delta"/>
    <property type="match status" value="1"/>
</dbReference>
<evidence type="ECO:0000259" key="9">
    <source>
        <dbReference type="Pfam" id="PF06144"/>
    </source>
</evidence>
<reference evidence="11 12" key="1">
    <citation type="submission" date="2018-03" db="EMBL/GenBank/DDBJ databases">
        <title>The ancient ancestry and fast evolution of plastids.</title>
        <authorList>
            <person name="Moore K.R."/>
            <person name="Magnabosco C."/>
            <person name="Momper L."/>
            <person name="Gold D.A."/>
            <person name="Bosak T."/>
            <person name="Fournier G.P."/>
        </authorList>
    </citation>
    <scope>NUCLEOTIDE SEQUENCE [LARGE SCALE GENOMIC DNA]</scope>
    <source>
        <strain evidence="11 12">CCALA 016</strain>
    </source>
</reference>
<dbReference type="EMBL" id="PXOH01000006">
    <property type="protein sequence ID" value="PSF37871.1"/>
    <property type="molecule type" value="Genomic_DNA"/>
</dbReference>
<evidence type="ECO:0000313" key="12">
    <source>
        <dbReference type="Proteomes" id="UP000239001"/>
    </source>
</evidence>
<dbReference type="InterPro" id="IPR048466">
    <property type="entry name" value="DNA_pol3_delta-like_C"/>
</dbReference>
<feature type="domain" description="DNA polymerase III delta N-terminal" evidence="9">
    <location>
        <begin position="4"/>
        <end position="120"/>
    </location>
</feature>
<comment type="caution">
    <text evidence="11">The sequence shown here is derived from an EMBL/GenBank/DDBJ whole genome shotgun (WGS) entry which is preliminary data.</text>
</comment>
<dbReference type="InterPro" id="IPR010372">
    <property type="entry name" value="DNA_pol3_delta_N"/>
</dbReference>
<keyword evidence="3" id="KW-0808">Transferase</keyword>
<evidence type="ECO:0000256" key="8">
    <source>
        <dbReference type="ARBA" id="ARBA00049244"/>
    </source>
</evidence>
<dbReference type="RefSeq" id="WP_106456312.1">
    <property type="nucleotide sequence ID" value="NZ_PXOH01000006.1"/>
</dbReference>
<sequence>MPTYLYWGEDDFTLSKAVQELQKKVLDPNWLQFNYEQIAGNQADSLFQALNLAMTPVFGMGERLIWLKETSIFQNCSDDLLKELQRTLPNIPLTSHLLFTTSKKPDGRLKSSKIVQDYAQIQEFSLIPPWQIEEITKQVQKIAQEIGVKLTPDALQFLAEAIGNNTRQIYQELEKLALYSQTVSKPLEKKDLTSLVNIATQSSLQLATTIRQGDGAKALLIISDLLNCNEVPLRIIATLVGQFRTWTIIKLYLEANEKDDTVIAKAAEINNPKRIYFLKKEVQSVSSHKLLTSLSILLDLELSLKRGAEPLATLQTKVLELCHLFKKS</sequence>
<keyword evidence="6" id="KW-0239">DNA-directed DNA polymerase</keyword>
<dbReference type="Gene3D" id="1.20.272.10">
    <property type="match status" value="1"/>
</dbReference>
<comment type="catalytic activity">
    <reaction evidence="8">
        <text>DNA(n) + a 2'-deoxyribonucleoside 5'-triphosphate = DNA(n+1) + diphosphate</text>
        <dbReference type="Rhea" id="RHEA:22508"/>
        <dbReference type="Rhea" id="RHEA-COMP:17339"/>
        <dbReference type="Rhea" id="RHEA-COMP:17340"/>
        <dbReference type="ChEBI" id="CHEBI:33019"/>
        <dbReference type="ChEBI" id="CHEBI:61560"/>
        <dbReference type="ChEBI" id="CHEBI:173112"/>
        <dbReference type="EC" id="2.7.7.7"/>
    </reaction>
</comment>
<evidence type="ECO:0000256" key="7">
    <source>
        <dbReference type="ARBA" id="ARBA00034754"/>
    </source>
</evidence>
<evidence type="ECO:0000256" key="3">
    <source>
        <dbReference type="ARBA" id="ARBA00022679"/>
    </source>
</evidence>
<dbReference type="GO" id="GO:0003887">
    <property type="term" value="F:DNA-directed DNA polymerase activity"/>
    <property type="evidence" value="ECO:0007669"/>
    <property type="project" value="UniProtKB-KW"/>
</dbReference>
<evidence type="ECO:0000259" key="10">
    <source>
        <dbReference type="Pfam" id="PF21694"/>
    </source>
</evidence>
<accession>A0A2T1LZN1</accession>
<dbReference type="InterPro" id="IPR005790">
    <property type="entry name" value="DNA_polIII_delta"/>
</dbReference>
<dbReference type="OrthoDB" id="581300at2"/>
<dbReference type="GO" id="GO:0006261">
    <property type="term" value="P:DNA-templated DNA replication"/>
    <property type="evidence" value="ECO:0007669"/>
    <property type="project" value="TreeGrafter"/>
</dbReference>
<dbReference type="GO" id="GO:0009360">
    <property type="term" value="C:DNA polymerase III complex"/>
    <property type="evidence" value="ECO:0007669"/>
    <property type="project" value="InterPro"/>
</dbReference>
<evidence type="ECO:0000256" key="1">
    <source>
        <dbReference type="ARBA" id="ARBA00012417"/>
    </source>
</evidence>
<dbReference type="Gene3D" id="3.40.50.300">
    <property type="entry name" value="P-loop containing nucleotide triphosphate hydrolases"/>
    <property type="match status" value="1"/>
</dbReference>
<dbReference type="AlphaFoldDB" id="A0A2T1LZN1"/>
<keyword evidence="12" id="KW-1185">Reference proteome</keyword>
<comment type="similarity">
    <text evidence="7">Belongs to the DNA polymerase HolA subunit family.</text>
</comment>
<dbReference type="Gene3D" id="1.10.8.60">
    <property type="match status" value="1"/>
</dbReference>
<proteinExistence type="inferred from homology"/>
<protein>
    <recommendedName>
        <fullName evidence="2">DNA polymerase III subunit delta</fullName>
        <ecNumber evidence="1">2.7.7.7</ecNumber>
    </recommendedName>
</protein>
<dbReference type="SUPFAM" id="SSF48019">
    <property type="entry name" value="post-AAA+ oligomerization domain-like"/>
    <property type="match status" value="1"/>
</dbReference>
<dbReference type="Pfam" id="PF21694">
    <property type="entry name" value="DNA_pol3_delta_C"/>
    <property type="match status" value="1"/>
</dbReference>
<dbReference type="InterPro" id="IPR008921">
    <property type="entry name" value="DNA_pol3_clamp-load_cplx_C"/>
</dbReference>
<dbReference type="PANTHER" id="PTHR34388">
    <property type="entry name" value="DNA POLYMERASE III SUBUNIT DELTA"/>
    <property type="match status" value="1"/>
</dbReference>
<dbReference type="Proteomes" id="UP000239001">
    <property type="component" value="Unassembled WGS sequence"/>
</dbReference>
<dbReference type="NCBIfam" id="TIGR01128">
    <property type="entry name" value="holA"/>
    <property type="match status" value="1"/>
</dbReference>
<keyword evidence="4" id="KW-0548">Nucleotidyltransferase</keyword>
<evidence type="ECO:0000256" key="2">
    <source>
        <dbReference type="ARBA" id="ARBA00017703"/>
    </source>
</evidence>
<dbReference type="InterPro" id="IPR027417">
    <property type="entry name" value="P-loop_NTPase"/>
</dbReference>
<organism evidence="11 12">
    <name type="scientific">Aphanothece hegewaldii CCALA 016</name>
    <dbReference type="NCBI Taxonomy" id="2107694"/>
    <lineage>
        <taxon>Bacteria</taxon>
        <taxon>Bacillati</taxon>
        <taxon>Cyanobacteriota</taxon>
        <taxon>Cyanophyceae</taxon>
        <taxon>Oscillatoriophycideae</taxon>
        <taxon>Chroococcales</taxon>
        <taxon>Aphanothecaceae</taxon>
        <taxon>Aphanothece</taxon>
    </lineage>
</organism>